<sequence length="327" mass="36982">EIIPEGEKREVSEVVLKSSQVLVPIGGGKDSVVSLELLKNSDFRVKPFLLNPREAGLRTINIAGFSEKGAIVVNRTLAPELLKLNEAGFLNGHTPFSALLAFVSAFTALLSGSSNIALSNESSANQSTVPDSKINHQYSKSFEFEQDFNWYLKRYIHPQLHYFSFLRPLNELQIAALFSCFPQHHFSFRSCNVGSKTDSWCGRCPKCLFTYVMLSPFLAQEKLERIFGKNILKDKSLEAMMDELDGKADVKPFECVGTPEEVNAALWKSVEIKQINRQFPLVQNAFLSEDMQDKETFHKLLHHFNEEHFLSEKFLHLIKKAIADVPV</sequence>
<evidence type="ECO:0000259" key="2">
    <source>
        <dbReference type="Pfam" id="PF26299"/>
    </source>
</evidence>
<reference evidence="3" key="1">
    <citation type="submission" date="2018-06" db="EMBL/GenBank/DDBJ databases">
        <authorList>
            <person name="Zhirakovskaya E."/>
        </authorList>
    </citation>
    <scope>NUCLEOTIDE SEQUENCE</scope>
</reference>
<organism evidence="3">
    <name type="scientific">hydrothermal vent metagenome</name>
    <dbReference type="NCBI Taxonomy" id="652676"/>
    <lineage>
        <taxon>unclassified sequences</taxon>
        <taxon>metagenomes</taxon>
        <taxon>ecological metagenomes</taxon>
    </lineage>
</organism>
<dbReference type="Pfam" id="PF26298">
    <property type="entry name" value="MurL_epimerase_C"/>
    <property type="match status" value="1"/>
</dbReference>
<dbReference type="AlphaFoldDB" id="A0A3B0UZ20"/>
<dbReference type="InterPro" id="IPR058741">
    <property type="entry name" value="MurL_C"/>
</dbReference>
<protein>
    <recommendedName>
        <fullName evidence="4">UDP-N-acetyl-alpha-D-muramoyl-L-alanyl-L-glutamate epimerase</fullName>
    </recommendedName>
</protein>
<evidence type="ECO:0000313" key="3">
    <source>
        <dbReference type="EMBL" id="VAW29859.1"/>
    </source>
</evidence>
<name>A0A3B0UZ20_9ZZZZ</name>
<evidence type="ECO:0000259" key="1">
    <source>
        <dbReference type="Pfam" id="PF26298"/>
    </source>
</evidence>
<dbReference type="InterPro" id="IPR058740">
    <property type="entry name" value="MurL_N"/>
</dbReference>
<gene>
    <name evidence="3" type="ORF">MNBD_BACTEROID07-1832</name>
</gene>
<dbReference type="Pfam" id="PF26299">
    <property type="entry name" value="MurL_N"/>
    <property type="match status" value="1"/>
</dbReference>
<feature type="domain" description="MurL N-terminal" evidence="2">
    <location>
        <begin position="9"/>
        <end position="165"/>
    </location>
</feature>
<dbReference type="EMBL" id="UOET01000438">
    <property type="protein sequence ID" value="VAW29859.1"/>
    <property type="molecule type" value="Genomic_DNA"/>
</dbReference>
<proteinExistence type="predicted"/>
<feature type="domain" description="MurL C-terminal" evidence="1">
    <location>
        <begin position="188"/>
        <end position="284"/>
    </location>
</feature>
<feature type="non-terminal residue" evidence="3">
    <location>
        <position position="1"/>
    </location>
</feature>
<evidence type="ECO:0008006" key="4">
    <source>
        <dbReference type="Google" id="ProtNLM"/>
    </source>
</evidence>
<accession>A0A3B0UZ20</accession>